<evidence type="ECO:0000259" key="3">
    <source>
        <dbReference type="Pfam" id="PF24883"/>
    </source>
</evidence>
<evidence type="ECO:0000256" key="1">
    <source>
        <dbReference type="ARBA" id="ARBA00022737"/>
    </source>
</evidence>
<feature type="domain" description="Nephrocystin 3-like N-terminal" evidence="3">
    <location>
        <begin position="234"/>
        <end position="411"/>
    </location>
</feature>
<protein>
    <recommendedName>
        <fullName evidence="7">NACHT domain-containing protein</fullName>
    </recommendedName>
</protein>
<dbReference type="InterPro" id="IPR027417">
    <property type="entry name" value="P-loop_NTPase"/>
</dbReference>
<comment type="caution">
    <text evidence="5">The sequence shown here is derived from an EMBL/GenBank/DDBJ whole genome shotgun (WGS) entry which is preliminary data.</text>
</comment>
<feature type="non-terminal residue" evidence="5">
    <location>
        <position position="990"/>
    </location>
</feature>
<feature type="domain" description="DUF7791" evidence="4">
    <location>
        <begin position="523"/>
        <end position="631"/>
    </location>
</feature>
<dbReference type="OMA" id="DIAHYKT"/>
<evidence type="ECO:0000259" key="4">
    <source>
        <dbReference type="Pfam" id="PF25053"/>
    </source>
</evidence>
<dbReference type="PANTHER" id="PTHR10039">
    <property type="entry name" value="AMELOGENIN"/>
    <property type="match status" value="1"/>
</dbReference>
<name>A0A3E2H860_SCYLI</name>
<gene>
    <name evidence="5" type="ORF">B7463_g6785</name>
</gene>
<dbReference type="SUPFAM" id="SSF52540">
    <property type="entry name" value="P-loop containing nucleoside triphosphate hydrolases"/>
    <property type="match status" value="1"/>
</dbReference>
<sequence>MDPLTAVGLASAIVQFVDFSTKLVNTTSDIYRSASGTTAENQSIDFVVNEMRTFSLRLEPLSTGQQTDDEKALCRLAGECRVLSDLILSLLGKIKPKDPKSKHQIAWLKALAKSAEREAVRLEVLEAHIKELREGVTVTCISPEAQKQLWNILHLSEAASNAIKQHRILKALAFSDMYGRFEDVDIAHYKTFEWIFAKDKEEENEALDVDGDRDGSFDSSGSNADREYGTGYENCLAQESFLHWLSSGNGIFHISGKLGSGKSTLMKFLCDHPHTQVELQKWAGNRKLIFAKFFFWKPGSPLQKSLNGLFRCLLHDVLQSCPDLIPDVLPDQWNQVSSSPWQTEFEIQLQNKEIRKAFGQFTEYQNIYKEYCFCFFIDGLDEYEETRQEDYKDMVNLLCKWTEAAPNGIKISEKRLRLQDLTRGDMEQYVRDKLKGAHNEDFSRLIHSIVTRANGIFLWVALVVKSLRERLEETSELSILEKELDPLPDELEDLFRYLLGSVSKSMRTTSYQTFSMLQILDSYHLNLSLFEYSFLEDYVQDPEFAIRAPFRYPAMICRDTENRVDRARKVLNGSCKGLVEVTSDNLVKYIHRSISEFLEQREIQNEMAFHLKRFNAVEAISQLLLAKLKTGTLNPFDHDLWSCVVFNIVYMRTEFKVDCEPYSFLESLGTAVLEHGDLDATQYSGTGVIYLEPSHRKGVLTIRNRGEVPSTGYFCITSPFHIAAWIGLKEYVAWKIRHDPITLDSDFKVAILISIVERNLYGDRPKKKYIVERNLIRDHPIKKSMAERNLIGDPPIKKSAYDMYSQLLELLSPHAVIHITTTVGQLGIIDGDRTVWENFLLKVVLEIGSMESRRLNNQWVGKIIEKFLYGGANPRVWFSSIHPHAPGGENDESPSNYIEMVVGGDCHRIVCKHFSHENLIVDKADRVSFRELVEYLKCDNKDIILKLADRNIKQLEEEEFSSQEKQNREKQKQEIKKRTNDNTKRVCSQS</sequence>
<evidence type="ECO:0000313" key="5">
    <source>
        <dbReference type="EMBL" id="RFU29568.1"/>
    </source>
</evidence>
<feature type="non-terminal residue" evidence="5">
    <location>
        <position position="1"/>
    </location>
</feature>
<dbReference type="Proteomes" id="UP000258309">
    <property type="component" value="Unassembled WGS sequence"/>
</dbReference>
<evidence type="ECO:0008006" key="7">
    <source>
        <dbReference type="Google" id="ProtNLM"/>
    </source>
</evidence>
<dbReference type="EMBL" id="NCSJ02000124">
    <property type="protein sequence ID" value="RFU29568.1"/>
    <property type="molecule type" value="Genomic_DNA"/>
</dbReference>
<evidence type="ECO:0000313" key="6">
    <source>
        <dbReference type="Proteomes" id="UP000258309"/>
    </source>
</evidence>
<dbReference type="AlphaFoldDB" id="A0A3E2H860"/>
<dbReference type="STRING" id="5539.A0A3E2H860"/>
<keyword evidence="6" id="KW-1185">Reference proteome</keyword>
<dbReference type="PANTHER" id="PTHR10039:SF5">
    <property type="entry name" value="NACHT DOMAIN-CONTAINING PROTEIN"/>
    <property type="match status" value="1"/>
</dbReference>
<feature type="region of interest" description="Disordered" evidence="2">
    <location>
        <begin position="957"/>
        <end position="990"/>
    </location>
</feature>
<dbReference type="Pfam" id="PF25053">
    <property type="entry name" value="DUF7791"/>
    <property type="match status" value="1"/>
</dbReference>
<dbReference type="OrthoDB" id="443402at2759"/>
<reference evidence="5 6" key="1">
    <citation type="submission" date="2018-05" db="EMBL/GenBank/DDBJ databases">
        <title>Draft genome sequence of Scytalidium lignicola DSM 105466, a ubiquitous saprotrophic fungus.</title>
        <authorList>
            <person name="Buettner E."/>
            <person name="Gebauer A.M."/>
            <person name="Hofrichter M."/>
            <person name="Liers C."/>
            <person name="Kellner H."/>
        </authorList>
    </citation>
    <scope>NUCLEOTIDE SEQUENCE [LARGE SCALE GENOMIC DNA]</scope>
    <source>
        <strain evidence="5 6">DSM 105466</strain>
    </source>
</reference>
<organism evidence="5 6">
    <name type="scientific">Scytalidium lignicola</name>
    <name type="common">Hyphomycete</name>
    <dbReference type="NCBI Taxonomy" id="5539"/>
    <lineage>
        <taxon>Eukaryota</taxon>
        <taxon>Fungi</taxon>
        <taxon>Dikarya</taxon>
        <taxon>Ascomycota</taxon>
        <taxon>Pezizomycotina</taxon>
        <taxon>Leotiomycetes</taxon>
        <taxon>Leotiomycetes incertae sedis</taxon>
        <taxon>Scytalidium</taxon>
    </lineage>
</organism>
<feature type="compositionally biased region" description="Basic and acidic residues" evidence="2">
    <location>
        <begin position="965"/>
        <end position="984"/>
    </location>
</feature>
<dbReference type="InterPro" id="IPR056884">
    <property type="entry name" value="NPHP3-like_N"/>
</dbReference>
<accession>A0A3E2H860</accession>
<evidence type="ECO:0000256" key="2">
    <source>
        <dbReference type="SAM" id="MobiDB-lite"/>
    </source>
</evidence>
<dbReference type="Pfam" id="PF24883">
    <property type="entry name" value="NPHP3_N"/>
    <property type="match status" value="1"/>
</dbReference>
<proteinExistence type="predicted"/>
<dbReference type="InterPro" id="IPR056693">
    <property type="entry name" value="DUF7791"/>
</dbReference>
<keyword evidence="1" id="KW-0677">Repeat</keyword>